<sequence length="1104" mass="115219">MASRTASLIIRLTDQVSGPAKQAAGALKGLAGAGDGLSRLKNAGNGLDQLAKRLEALQAKASKLGDFRAAGRGLQDLGRDLRKAGEDLAAAEQALARAKAAGDKAAIAAARAQQASAERAVKRTRTAYDKQRSLVQGLRAEVLPDGAPITKLLGTERRLKTLIAATTREYQQRAAAQAESAAKAAASARAGTDIEALLPKNLGKPAAQAAAGLAQVTTQAKATRAAVQQLAPAPPPFGGFSDDLKRDLAALDLTRGQVRALARDFTRMRAEQVAALGPINPRYHAQILEQDRGKIEDKLRERARRMAEETKVAAALSPGSGSSRTEAASILAASREKIAAERLAAAESVRVARAAAREKLQIAREAARAARQAEREAGRESSQAAREVAQAARQAAREKIAAAREAAAAVKAAAREEAAALRAVSRERTRLDRESRRFRGEAGGHARAAAGAIGLGGGAYGATRLAGVGARNAGERATETARGRAVGLTPAEDKLGEARAFELSRRFPSLDPTGLRELYRALHVNLGGNAAAASDTLVPVARAQVLLQNFRKREEAQADLARIIRGAENAGFGDKPEKFTDYLQGAIKGMQLFGDTLRGEDYYQYAKTGRLAVAGLSPRFLGAIAPSIIDDMGGPSAGQAHYTAYNAVVAGRMKKESKKVAAQYGLMGKDGRMIGRDIFQRDPLEWALNVLEPAFAKKGKGFKDGDINPFVDTLATIFNDRNAAEFIGKLVTKQGELKRNEERFGLVRGLPEAEKVRTENPGVAADAAKTQGATLLGQLLEPAVAPATAALNSLADAASRATEALRKDPDTLNAAAAPAGLLAAIVGPQVAGWLMKKVAGDAPGVLANLLRMGGGALSTTGSSLGYGAAIGAPAAAGLAGNEAETVNEQGAFRAARGEEATTGRLTREIREARRQQQSLKGQIDGLQERITREQGVVDQLTAKHGDAAGSPVAATVKDARARIERLTAERDALSSQLRGQSGWQTPPGRRGTVQTPAPPPRPAEFGGTGAIAPKVDTAPVQELNRETGEAKDKLTEINGLTISPKADVSGLRQITSEANTAAAALQRVIALAGQANASIARVNAAAPGGGSTGRVRQALSDNFA</sequence>
<feature type="coiled-coil region" evidence="1">
    <location>
        <begin position="353"/>
        <end position="413"/>
    </location>
</feature>
<dbReference type="PANTHER" id="PTHR45615">
    <property type="entry name" value="MYOSIN HEAVY CHAIN, NON-MUSCLE"/>
    <property type="match status" value="1"/>
</dbReference>
<accession>A0ABQ4SDZ7</accession>
<comment type="caution">
    <text evidence="3">The sequence shown here is derived from an EMBL/GenBank/DDBJ whole genome shotgun (WGS) entry which is preliminary data.</text>
</comment>
<gene>
    <name evidence="3" type="ORF">GMJLKIPL_1938</name>
</gene>
<feature type="coiled-coil region" evidence="1">
    <location>
        <begin position="40"/>
        <end position="101"/>
    </location>
</feature>
<dbReference type="EMBL" id="BPQQ01000022">
    <property type="protein sequence ID" value="GJE00020.1"/>
    <property type="molecule type" value="Genomic_DNA"/>
</dbReference>
<keyword evidence="4" id="KW-1185">Reference proteome</keyword>
<evidence type="ECO:0000256" key="1">
    <source>
        <dbReference type="SAM" id="Coils"/>
    </source>
</evidence>
<evidence type="ECO:0008006" key="5">
    <source>
        <dbReference type="Google" id="ProtNLM"/>
    </source>
</evidence>
<organism evidence="3 4">
    <name type="scientific">Methylobacterium isbiliense</name>
    <dbReference type="NCBI Taxonomy" id="315478"/>
    <lineage>
        <taxon>Bacteria</taxon>
        <taxon>Pseudomonadati</taxon>
        <taxon>Pseudomonadota</taxon>
        <taxon>Alphaproteobacteria</taxon>
        <taxon>Hyphomicrobiales</taxon>
        <taxon>Methylobacteriaceae</taxon>
        <taxon>Methylobacterium</taxon>
    </lineage>
</organism>
<dbReference type="Proteomes" id="UP001055153">
    <property type="component" value="Unassembled WGS sequence"/>
</dbReference>
<feature type="compositionally biased region" description="Polar residues" evidence="2">
    <location>
        <begin position="973"/>
        <end position="984"/>
    </location>
</feature>
<name>A0ABQ4SDZ7_9HYPH</name>
<feature type="region of interest" description="Disordered" evidence="2">
    <location>
        <begin position="969"/>
        <end position="1000"/>
    </location>
</feature>
<evidence type="ECO:0000313" key="3">
    <source>
        <dbReference type="EMBL" id="GJE00020.1"/>
    </source>
</evidence>
<keyword evidence="1" id="KW-0175">Coiled coil</keyword>
<proteinExistence type="predicted"/>
<reference evidence="3" key="2">
    <citation type="submission" date="2021-08" db="EMBL/GenBank/DDBJ databases">
        <authorList>
            <person name="Tani A."/>
            <person name="Ola A."/>
            <person name="Ogura Y."/>
            <person name="Katsura K."/>
            <person name="Hayashi T."/>
        </authorList>
    </citation>
    <scope>NUCLEOTIDE SEQUENCE</scope>
    <source>
        <strain evidence="3">DSM 17168</strain>
    </source>
</reference>
<dbReference type="RefSeq" id="WP_238234899.1">
    <property type="nucleotide sequence ID" value="NZ_BPQQ01000022.1"/>
</dbReference>
<protein>
    <recommendedName>
        <fullName evidence="5">Chromosome partition protein Smc</fullName>
    </recommendedName>
</protein>
<evidence type="ECO:0000256" key="2">
    <source>
        <dbReference type="SAM" id="MobiDB-lite"/>
    </source>
</evidence>
<evidence type="ECO:0000313" key="4">
    <source>
        <dbReference type="Proteomes" id="UP001055153"/>
    </source>
</evidence>
<dbReference type="PANTHER" id="PTHR45615:SF66">
    <property type="entry name" value="CARD DOMAIN-CONTAINING PROTEIN"/>
    <property type="match status" value="1"/>
</dbReference>
<reference evidence="3" key="1">
    <citation type="journal article" date="2021" name="Front. Microbiol.">
        <title>Comprehensive Comparative Genomics and Phenotyping of Methylobacterium Species.</title>
        <authorList>
            <person name="Alessa O."/>
            <person name="Ogura Y."/>
            <person name="Fujitani Y."/>
            <person name="Takami H."/>
            <person name="Hayashi T."/>
            <person name="Sahin N."/>
            <person name="Tani A."/>
        </authorList>
    </citation>
    <scope>NUCLEOTIDE SEQUENCE</scope>
    <source>
        <strain evidence="3">DSM 17168</strain>
    </source>
</reference>